<dbReference type="GO" id="GO:0003922">
    <property type="term" value="F:GMP synthase (glutamine-hydrolyzing) activity"/>
    <property type="evidence" value="ECO:0007669"/>
    <property type="project" value="UniProtKB-EC"/>
</dbReference>
<dbReference type="FunFam" id="3.40.50.880:FF:000033">
    <property type="entry name" value="Glutamine amidotransferase class-I"/>
    <property type="match status" value="1"/>
</dbReference>
<evidence type="ECO:0000259" key="1">
    <source>
        <dbReference type="Pfam" id="PF00117"/>
    </source>
</evidence>
<name>A0A0S3QVQ3_THET7</name>
<accession>A0A0S3QVQ3</accession>
<dbReference type="EMBL" id="AP013035">
    <property type="protein sequence ID" value="BAT72410.1"/>
    <property type="molecule type" value="Genomic_DNA"/>
</dbReference>
<keyword evidence="2" id="KW-0436">Ligase</keyword>
<gene>
    <name evidence="2" type="ORF">TST_1626</name>
</gene>
<dbReference type="InterPro" id="IPR044992">
    <property type="entry name" value="ChyE-like"/>
</dbReference>
<dbReference type="GO" id="GO:0005829">
    <property type="term" value="C:cytosol"/>
    <property type="evidence" value="ECO:0007669"/>
    <property type="project" value="TreeGrafter"/>
</dbReference>
<dbReference type="Pfam" id="PF00117">
    <property type="entry name" value="GATase"/>
    <property type="match status" value="1"/>
</dbReference>
<dbReference type="InterPro" id="IPR029062">
    <property type="entry name" value="Class_I_gatase-like"/>
</dbReference>
<evidence type="ECO:0000313" key="3">
    <source>
        <dbReference type="Proteomes" id="UP000063234"/>
    </source>
</evidence>
<dbReference type="InterPro" id="IPR017926">
    <property type="entry name" value="GATASE"/>
</dbReference>
<dbReference type="CDD" id="cd01741">
    <property type="entry name" value="GATase1_1"/>
    <property type="match status" value="1"/>
</dbReference>
<dbReference type="STRING" id="1298851.TST_1626"/>
<dbReference type="PRINTS" id="PR00096">
    <property type="entry name" value="GATASE"/>
</dbReference>
<dbReference type="PANTHER" id="PTHR42695:SF5">
    <property type="entry name" value="GLUTAMINE AMIDOTRANSFERASE YLR126C-RELATED"/>
    <property type="match status" value="1"/>
</dbReference>
<reference evidence="3" key="1">
    <citation type="journal article" date="2018" name="Science">
        <title>A primordial and reversible TCA cycle in a facultatively chemolithoautotrophic thermophile.</title>
        <authorList>
            <person name="Nunoura T."/>
            <person name="Chikaraishi Y."/>
            <person name="Izaki R."/>
            <person name="Suwa T."/>
            <person name="Sato T."/>
            <person name="Harada T."/>
            <person name="Mori K."/>
            <person name="Kato Y."/>
            <person name="Miyazaki M."/>
            <person name="Shimamura S."/>
            <person name="Yanagawa K."/>
            <person name="Shuto A."/>
            <person name="Ohkouchi N."/>
            <person name="Fujita N."/>
            <person name="Takaki Y."/>
            <person name="Atomi H."/>
            <person name="Takai K."/>
        </authorList>
    </citation>
    <scope>NUCLEOTIDE SEQUENCE [LARGE SCALE GENOMIC DNA]</scope>
    <source>
        <strain evidence="3">DSM 17441 / JCM 13301 / NBRC 103674 / ABI70S6</strain>
    </source>
</reference>
<dbReference type="AlphaFoldDB" id="A0A0S3QVQ3"/>
<dbReference type="PATRIC" id="fig|1298851.3.peg.1704"/>
<sequence length="227" mass="26476">MVAVIRNVEVEGLGLWEEVLREEEAEYRYFDAFKDELPDNNSFSHLVVLGGPQSANEEYKYPYLTKEMKLIEKCIEKEKPVLGVCLGAQLIAKTLGAKIYKGTPEFGWYDVELTRPALVDYIFAFFPKSVKVFQWHEETFELPPKSVRIASNEFNPNQAFKYGNCVYGIQFHLEVTPTMINRWKEFYKDYLVRVGTTGIPSFTPDGRYFPLSWELFRRFLQLPLGRI</sequence>
<organism evidence="2 3">
    <name type="scientific">Thermosulfidibacter takaii (strain DSM 17441 / JCM 13301 / NBRC 103674 / ABI70S6)</name>
    <dbReference type="NCBI Taxonomy" id="1298851"/>
    <lineage>
        <taxon>Bacteria</taxon>
        <taxon>Pseudomonadati</taxon>
        <taxon>Thermosulfidibacterota</taxon>
        <taxon>Thermosulfidibacteria</taxon>
        <taxon>Thermosulfidibacterales</taxon>
        <taxon>Thermosulfidibacteraceae</taxon>
    </lineage>
</organism>
<proteinExistence type="predicted"/>
<keyword evidence="3" id="KW-1185">Reference proteome</keyword>
<dbReference type="RefSeq" id="WP_068550570.1">
    <property type="nucleotide sequence ID" value="NZ_AP013035.1"/>
</dbReference>
<feature type="domain" description="Glutamine amidotransferase" evidence="1">
    <location>
        <begin position="39"/>
        <end position="178"/>
    </location>
</feature>
<dbReference type="OrthoDB" id="9813383at2"/>
<dbReference type="KEGG" id="ttk:TST_1626"/>
<dbReference type="PROSITE" id="PS51273">
    <property type="entry name" value="GATASE_TYPE_1"/>
    <property type="match status" value="1"/>
</dbReference>
<dbReference type="PANTHER" id="PTHR42695">
    <property type="entry name" value="GLUTAMINE AMIDOTRANSFERASE YLR126C-RELATED"/>
    <property type="match status" value="1"/>
</dbReference>
<dbReference type="Gene3D" id="3.40.50.880">
    <property type="match status" value="1"/>
</dbReference>
<evidence type="ECO:0000313" key="2">
    <source>
        <dbReference type="EMBL" id="BAT72410.1"/>
    </source>
</evidence>
<dbReference type="SUPFAM" id="SSF52317">
    <property type="entry name" value="Class I glutamine amidotransferase-like"/>
    <property type="match status" value="1"/>
</dbReference>
<protein>
    <submittedName>
        <fullName evidence="2">GMP synthase (Glutamine-hydrolysing)</fullName>
        <ecNumber evidence="2">6.3.5.2</ecNumber>
    </submittedName>
</protein>
<dbReference type="EC" id="6.3.5.2" evidence="2"/>
<dbReference type="Proteomes" id="UP000063234">
    <property type="component" value="Chromosome"/>
</dbReference>